<dbReference type="EMBL" id="BAAFZP010000001">
    <property type="protein sequence ID" value="GAB1582815.1"/>
    <property type="molecule type" value="Genomic_DNA"/>
</dbReference>
<keyword evidence="9" id="KW-0472">Membrane</keyword>
<dbReference type="SUPFAM" id="SSF50331">
    <property type="entry name" value="MOP-like"/>
    <property type="match status" value="1"/>
</dbReference>
<dbReference type="InterPro" id="IPR027417">
    <property type="entry name" value="P-loop_NTPase"/>
</dbReference>
<keyword evidence="2" id="KW-0813">Transport</keyword>
<keyword evidence="8" id="KW-0406">Ion transport</keyword>
<keyword evidence="7" id="KW-0408">Iron</keyword>
<dbReference type="InterPro" id="IPR008995">
    <property type="entry name" value="Mo/tungstate-bd_C_term_dom"/>
</dbReference>
<gene>
    <name evidence="11" type="ORF">PPNSA23_27580</name>
</gene>
<dbReference type="Proteomes" id="UP001628091">
    <property type="component" value="Unassembled WGS sequence"/>
</dbReference>
<dbReference type="PANTHER" id="PTHR42781">
    <property type="entry name" value="SPERMIDINE/PUTRESCINE IMPORT ATP-BINDING PROTEIN POTA"/>
    <property type="match status" value="1"/>
</dbReference>
<evidence type="ECO:0000313" key="11">
    <source>
        <dbReference type="EMBL" id="GAB1582815.1"/>
    </source>
</evidence>
<dbReference type="RefSeq" id="WP_407865364.1">
    <property type="nucleotide sequence ID" value="NZ_BAAFZP010000001.1"/>
</dbReference>
<organism evidence="11 12">
    <name type="scientific">Phyllobacterium phragmitis</name>
    <dbReference type="NCBI Taxonomy" id="2670329"/>
    <lineage>
        <taxon>Bacteria</taxon>
        <taxon>Pseudomonadati</taxon>
        <taxon>Pseudomonadota</taxon>
        <taxon>Alphaproteobacteria</taxon>
        <taxon>Hyphomicrobiales</taxon>
        <taxon>Phyllobacteriaceae</taxon>
        <taxon>Phyllobacterium</taxon>
    </lineage>
</organism>
<dbReference type="Pfam" id="PF08402">
    <property type="entry name" value="TOBE_2"/>
    <property type="match status" value="1"/>
</dbReference>
<dbReference type="CDD" id="cd03259">
    <property type="entry name" value="ABC_Carb_Solutes_like"/>
    <property type="match status" value="1"/>
</dbReference>
<protein>
    <submittedName>
        <fullName evidence="11">ABC transporter ATP-binding protein</fullName>
    </submittedName>
</protein>
<keyword evidence="6 11" id="KW-0067">ATP-binding</keyword>
<evidence type="ECO:0000256" key="8">
    <source>
        <dbReference type="ARBA" id="ARBA00023065"/>
    </source>
</evidence>
<dbReference type="InterPro" id="IPR003593">
    <property type="entry name" value="AAA+_ATPase"/>
</dbReference>
<name>A0ABQ0H1L8_9HYPH</name>
<reference evidence="11 12" key="1">
    <citation type="submission" date="2024-10" db="EMBL/GenBank/DDBJ databases">
        <title>Isolation, draft genome sequencing and identification of Phyllobacterium sp. NSA23, isolated from leaf soil.</title>
        <authorList>
            <person name="Akita H."/>
        </authorList>
    </citation>
    <scope>NUCLEOTIDE SEQUENCE [LARGE SCALE GENOMIC DNA]</scope>
    <source>
        <strain evidence="11 12">NSA23</strain>
    </source>
</reference>
<dbReference type="InterPro" id="IPR003439">
    <property type="entry name" value="ABC_transporter-like_ATP-bd"/>
</dbReference>
<dbReference type="Gene3D" id="3.40.50.300">
    <property type="entry name" value="P-loop containing nucleotide triphosphate hydrolases"/>
    <property type="match status" value="1"/>
</dbReference>
<evidence type="ECO:0000259" key="10">
    <source>
        <dbReference type="PROSITE" id="PS50893"/>
    </source>
</evidence>
<keyword evidence="4" id="KW-0410">Iron transport</keyword>
<dbReference type="SMART" id="SM00382">
    <property type="entry name" value="AAA"/>
    <property type="match status" value="1"/>
</dbReference>
<dbReference type="InterPro" id="IPR015853">
    <property type="entry name" value="ABC_transpr_FbpC"/>
</dbReference>
<dbReference type="SUPFAM" id="SSF52540">
    <property type="entry name" value="P-loop containing nucleoside triphosphate hydrolases"/>
    <property type="match status" value="1"/>
</dbReference>
<evidence type="ECO:0000313" key="12">
    <source>
        <dbReference type="Proteomes" id="UP001628091"/>
    </source>
</evidence>
<evidence type="ECO:0000256" key="7">
    <source>
        <dbReference type="ARBA" id="ARBA00023004"/>
    </source>
</evidence>
<dbReference type="PROSITE" id="PS50893">
    <property type="entry name" value="ABC_TRANSPORTER_2"/>
    <property type="match status" value="1"/>
</dbReference>
<evidence type="ECO:0000256" key="4">
    <source>
        <dbReference type="ARBA" id="ARBA00022496"/>
    </source>
</evidence>
<dbReference type="PROSITE" id="PS00211">
    <property type="entry name" value="ABC_TRANSPORTER_1"/>
    <property type="match status" value="1"/>
</dbReference>
<dbReference type="InterPro" id="IPR017871">
    <property type="entry name" value="ABC_transporter-like_CS"/>
</dbReference>
<evidence type="ECO:0000256" key="3">
    <source>
        <dbReference type="ARBA" id="ARBA00022475"/>
    </source>
</evidence>
<evidence type="ECO:0000256" key="1">
    <source>
        <dbReference type="ARBA" id="ARBA00005417"/>
    </source>
</evidence>
<dbReference type="InterPro" id="IPR050093">
    <property type="entry name" value="ABC_SmlMolc_Importer"/>
</dbReference>
<evidence type="ECO:0000256" key="6">
    <source>
        <dbReference type="ARBA" id="ARBA00022840"/>
    </source>
</evidence>
<comment type="caution">
    <text evidence="11">The sequence shown here is derived from an EMBL/GenBank/DDBJ whole genome shotgun (WGS) entry which is preliminary data.</text>
</comment>
<sequence length="355" mass="38742">MMHGLAETTTGALTLEHIGRRFGETLALDDVSFSIRHGEIICLVGQSGCGKSSLLRIIAGVDTADSGRVLLGKTEVAGPDRFVEPEERNIGFVFQDYALFPHLTVEENVAFGLKKLPRHEARERAAAVIARIGIETLARRYPHMLSGGEQQRVALARALAPKPRILLMDEPFSNLDRGLRERVREETTATLRALGTTVIMVTHDPEEALSAGDRVVLMQKGRIVQIATGYEIYDRPNSLYAAEFFCPLNKLPGVYRNGRVETALGAFPAGLNLPEGGQALACIRPQAFRLAQPGEGMSARVVRCSFLGEIEQLAIKVEGVEGTLHMRTTERIEVKPGDDVRLVIEPGGVLAFPQA</sequence>
<keyword evidence="12" id="KW-1185">Reference proteome</keyword>
<proteinExistence type="inferred from homology"/>
<dbReference type="InterPro" id="IPR013611">
    <property type="entry name" value="Transp-assoc_OB_typ2"/>
</dbReference>
<keyword evidence="3" id="KW-1003">Cell membrane</keyword>
<comment type="similarity">
    <text evidence="1">Belongs to the ABC transporter superfamily.</text>
</comment>
<dbReference type="Pfam" id="PF00005">
    <property type="entry name" value="ABC_tran"/>
    <property type="match status" value="1"/>
</dbReference>
<evidence type="ECO:0000256" key="5">
    <source>
        <dbReference type="ARBA" id="ARBA00022741"/>
    </source>
</evidence>
<dbReference type="PANTHER" id="PTHR42781:SF4">
    <property type="entry name" value="SPERMIDINE_PUTRESCINE IMPORT ATP-BINDING PROTEIN POTA"/>
    <property type="match status" value="1"/>
</dbReference>
<dbReference type="GO" id="GO:0005524">
    <property type="term" value="F:ATP binding"/>
    <property type="evidence" value="ECO:0007669"/>
    <property type="project" value="UniProtKB-KW"/>
</dbReference>
<accession>A0ABQ0H1L8</accession>
<keyword evidence="5" id="KW-0547">Nucleotide-binding</keyword>
<evidence type="ECO:0000256" key="9">
    <source>
        <dbReference type="ARBA" id="ARBA00023136"/>
    </source>
</evidence>
<evidence type="ECO:0000256" key="2">
    <source>
        <dbReference type="ARBA" id="ARBA00022448"/>
    </source>
</evidence>
<feature type="domain" description="ABC transporter" evidence="10">
    <location>
        <begin position="13"/>
        <end position="245"/>
    </location>
</feature>